<dbReference type="GO" id="GO:0017136">
    <property type="term" value="F:histone deacetylase activity, NAD-dependent"/>
    <property type="evidence" value="ECO:0007669"/>
    <property type="project" value="TreeGrafter"/>
</dbReference>
<reference evidence="13" key="1">
    <citation type="submission" date="2019-04" db="EMBL/GenBank/DDBJ databases">
        <title>Genome assembly of Zosterops borbonicus 15179.</title>
        <authorList>
            <person name="Leroy T."/>
            <person name="Anselmetti Y."/>
            <person name="Tilak M.-K."/>
            <person name="Nabholz B."/>
        </authorList>
    </citation>
    <scope>NUCLEOTIDE SEQUENCE</scope>
    <source>
        <strain evidence="13">HGM_15179</strain>
        <tissue evidence="13">Muscle</tissue>
    </source>
</reference>
<evidence type="ECO:0000256" key="7">
    <source>
        <dbReference type="ARBA" id="ARBA00042077"/>
    </source>
</evidence>
<evidence type="ECO:0000259" key="12">
    <source>
        <dbReference type="PROSITE" id="PS50305"/>
    </source>
</evidence>
<dbReference type="OrthoDB" id="420264at2759"/>
<evidence type="ECO:0000256" key="4">
    <source>
        <dbReference type="ARBA" id="ARBA00023027"/>
    </source>
</evidence>
<sequence length="82" mass="9040">TPGAFFHFGPRVVPGTVQEKIFSSLVPRCEKCQGLVKPDIVFFGENLPPRFFTLVEQDFGQVDLLLIMGTSLQVQPFASLVG</sequence>
<proteinExistence type="predicted"/>
<dbReference type="PANTHER" id="PTHR11085">
    <property type="entry name" value="NAD-DEPENDENT PROTEIN DEACYLASE SIRTUIN-5, MITOCHONDRIAL-RELATED"/>
    <property type="match status" value="1"/>
</dbReference>
<dbReference type="InterPro" id="IPR050134">
    <property type="entry name" value="NAD-dep_sirtuin_deacylases"/>
</dbReference>
<dbReference type="Pfam" id="PF02146">
    <property type="entry name" value="SIR2"/>
    <property type="match status" value="1"/>
</dbReference>
<dbReference type="InterPro" id="IPR029035">
    <property type="entry name" value="DHS-like_NAD/FAD-binding_dom"/>
</dbReference>
<keyword evidence="4" id="KW-0520">NAD</keyword>
<comment type="catalytic activity">
    <reaction evidence="10">
        <text>N(6)-tetradecanoyl-L-lysyl-[protein] + NAD(+) + H2O = 2''-O-tetradecanoyl-ADP-D-ribose + nicotinamide + L-lysyl-[protein]</text>
        <dbReference type="Rhea" id="RHEA:70567"/>
        <dbReference type="Rhea" id="RHEA-COMP:9752"/>
        <dbReference type="Rhea" id="RHEA-COMP:15437"/>
        <dbReference type="ChEBI" id="CHEBI:15377"/>
        <dbReference type="ChEBI" id="CHEBI:17154"/>
        <dbReference type="ChEBI" id="CHEBI:29969"/>
        <dbReference type="ChEBI" id="CHEBI:57540"/>
        <dbReference type="ChEBI" id="CHEBI:141129"/>
        <dbReference type="ChEBI" id="CHEBI:189674"/>
    </reaction>
    <physiologicalReaction direction="left-to-right" evidence="10">
        <dbReference type="Rhea" id="RHEA:70568"/>
    </physiologicalReaction>
</comment>
<evidence type="ECO:0000256" key="3">
    <source>
        <dbReference type="ARBA" id="ARBA00022833"/>
    </source>
</evidence>
<evidence type="ECO:0000256" key="1">
    <source>
        <dbReference type="ARBA" id="ARBA00022679"/>
    </source>
</evidence>
<organism evidence="13 14">
    <name type="scientific">Zosterops borbonicus</name>
    <dbReference type="NCBI Taxonomy" id="364589"/>
    <lineage>
        <taxon>Eukaryota</taxon>
        <taxon>Metazoa</taxon>
        <taxon>Chordata</taxon>
        <taxon>Craniata</taxon>
        <taxon>Vertebrata</taxon>
        <taxon>Euteleostomi</taxon>
        <taxon>Archelosauria</taxon>
        <taxon>Archosauria</taxon>
        <taxon>Dinosauria</taxon>
        <taxon>Saurischia</taxon>
        <taxon>Theropoda</taxon>
        <taxon>Coelurosauria</taxon>
        <taxon>Aves</taxon>
        <taxon>Neognathae</taxon>
        <taxon>Neoaves</taxon>
        <taxon>Telluraves</taxon>
        <taxon>Australaves</taxon>
        <taxon>Passeriformes</taxon>
        <taxon>Sylvioidea</taxon>
        <taxon>Zosteropidae</taxon>
        <taxon>Zosterops</taxon>
    </lineage>
</organism>
<evidence type="ECO:0000256" key="11">
    <source>
        <dbReference type="PROSITE-ProRule" id="PRU00236"/>
    </source>
</evidence>
<evidence type="ECO:0000256" key="5">
    <source>
        <dbReference type="ARBA" id="ARBA00040697"/>
    </source>
</evidence>
<keyword evidence="14" id="KW-1185">Reference proteome</keyword>
<comment type="catalytic activity">
    <reaction evidence="9">
        <text>N(6)-hexadecanoyl-L-lysyl-[protein] + NAD(+) + H2O = 2''-O-hexadecanoyl-ADP-D-ribose + nicotinamide + L-lysyl-[protein]</text>
        <dbReference type="Rhea" id="RHEA:70563"/>
        <dbReference type="Rhea" id="RHEA-COMP:9752"/>
        <dbReference type="Rhea" id="RHEA-COMP:14175"/>
        <dbReference type="ChEBI" id="CHEBI:15377"/>
        <dbReference type="ChEBI" id="CHEBI:17154"/>
        <dbReference type="ChEBI" id="CHEBI:29969"/>
        <dbReference type="ChEBI" id="CHEBI:57540"/>
        <dbReference type="ChEBI" id="CHEBI:138936"/>
        <dbReference type="ChEBI" id="CHEBI:189673"/>
    </reaction>
    <physiologicalReaction direction="left-to-right" evidence="9">
        <dbReference type="Rhea" id="RHEA:70564"/>
    </physiologicalReaction>
</comment>
<accession>A0A8K1D4X3</accession>
<dbReference type="Gene3D" id="3.40.50.1220">
    <property type="entry name" value="TPP-binding domain"/>
    <property type="match status" value="1"/>
</dbReference>
<dbReference type="SUPFAM" id="SSF52467">
    <property type="entry name" value="DHS-like NAD/FAD-binding domain"/>
    <property type="match status" value="1"/>
</dbReference>
<evidence type="ECO:0000256" key="6">
    <source>
        <dbReference type="ARBA" id="ARBA00041829"/>
    </source>
</evidence>
<comment type="caution">
    <text evidence="11">Lacks conserved residue(s) required for the propagation of feature annotation.</text>
</comment>
<comment type="caution">
    <text evidence="13">The sequence shown here is derived from an EMBL/GenBank/DDBJ whole genome shotgun (WGS) entry which is preliminary data.</text>
</comment>
<evidence type="ECO:0000256" key="9">
    <source>
        <dbReference type="ARBA" id="ARBA00048378"/>
    </source>
</evidence>
<name>A0A8K1D4X3_9PASS</name>
<dbReference type="GO" id="GO:0005634">
    <property type="term" value="C:nucleus"/>
    <property type="evidence" value="ECO:0007669"/>
    <property type="project" value="TreeGrafter"/>
</dbReference>
<dbReference type="Proteomes" id="UP000796761">
    <property type="component" value="Unassembled WGS sequence"/>
</dbReference>
<dbReference type="GO" id="GO:0070403">
    <property type="term" value="F:NAD+ binding"/>
    <property type="evidence" value="ECO:0007669"/>
    <property type="project" value="InterPro"/>
</dbReference>
<feature type="domain" description="Deacetylase sirtuin-type" evidence="12">
    <location>
        <begin position="1"/>
        <end position="82"/>
    </location>
</feature>
<evidence type="ECO:0000313" key="13">
    <source>
        <dbReference type="EMBL" id="TRZ05894.1"/>
    </source>
</evidence>
<keyword evidence="3" id="KW-0862">Zinc</keyword>
<keyword evidence="2" id="KW-0479">Metal-binding</keyword>
<evidence type="ECO:0000256" key="10">
    <source>
        <dbReference type="ARBA" id="ARBA00048905"/>
    </source>
</evidence>
<dbReference type="GO" id="GO:0046872">
    <property type="term" value="F:metal ion binding"/>
    <property type="evidence" value="ECO:0007669"/>
    <property type="project" value="UniProtKB-KW"/>
</dbReference>
<dbReference type="EMBL" id="SWJQ01003212">
    <property type="protein sequence ID" value="TRZ05894.1"/>
    <property type="molecule type" value="Genomic_DNA"/>
</dbReference>
<dbReference type="InterPro" id="IPR003000">
    <property type="entry name" value="Sirtuin"/>
</dbReference>
<protein>
    <recommendedName>
        <fullName evidence="5">NAD-dependent protein deacetylase sirtuin-2</fullName>
    </recommendedName>
    <alternativeName>
        <fullName evidence="7">NAD-dependent protein defatty-acylase sirtuin-2</fullName>
    </alternativeName>
    <alternativeName>
        <fullName evidence="8">Regulatory protein SIR2 homolog 2</fullName>
    </alternativeName>
    <alternativeName>
        <fullName evidence="6">SIR2-like protein 2</fullName>
    </alternativeName>
</protein>
<evidence type="ECO:0000256" key="2">
    <source>
        <dbReference type="ARBA" id="ARBA00022723"/>
    </source>
</evidence>
<dbReference type="InterPro" id="IPR026590">
    <property type="entry name" value="Ssirtuin_cat_dom"/>
</dbReference>
<feature type="non-terminal residue" evidence="13">
    <location>
        <position position="1"/>
    </location>
</feature>
<dbReference type="PANTHER" id="PTHR11085:SF6">
    <property type="entry name" value="NAD-DEPENDENT PROTEIN DEACETYLASE SIRTUIN-2"/>
    <property type="match status" value="1"/>
</dbReference>
<dbReference type="PROSITE" id="PS50305">
    <property type="entry name" value="SIRTUIN"/>
    <property type="match status" value="1"/>
</dbReference>
<gene>
    <name evidence="13" type="ORF">HGM15179_021213</name>
</gene>
<dbReference type="AlphaFoldDB" id="A0A8K1D4X3"/>
<evidence type="ECO:0000313" key="14">
    <source>
        <dbReference type="Proteomes" id="UP000796761"/>
    </source>
</evidence>
<feature type="non-terminal residue" evidence="13">
    <location>
        <position position="82"/>
    </location>
</feature>
<evidence type="ECO:0000256" key="8">
    <source>
        <dbReference type="ARBA" id="ARBA00043039"/>
    </source>
</evidence>
<keyword evidence="1" id="KW-0808">Transferase</keyword>